<proteinExistence type="predicted"/>
<dbReference type="EMBL" id="PGGO01000028">
    <property type="protein sequence ID" value="PSH62615.1"/>
    <property type="molecule type" value="Genomic_DNA"/>
</dbReference>
<gene>
    <name evidence="1" type="ORF">CU102_24905</name>
</gene>
<dbReference type="Proteomes" id="UP000241444">
    <property type="component" value="Unassembled WGS sequence"/>
</dbReference>
<evidence type="ECO:0000313" key="1">
    <source>
        <dbReference type="EMBL" id="PSH62615.1"/>
    </source>
</evidence>
<sequence length="118" mass="12107">MADVAEWSTSAYHEFISRLPAIKYDARLVSLIGKHSFVTMGAFEIDDYASAINKQGGTWKDVAVEVVGTFGGVTGGFLGAALGAALGLPLGGVISPAFAAGGTALLGTLGETWSEKAR</sequence>
<dbReference type="RefSeq" id="WP_106713776.1">
    <property type="nucleotide sequence ID" value="NZ_PGGO01000028.1"/>
</dbReference>
<protein>
    <submittedName>
        <fullName evidence="1">Uncharacterized protein</fullName>
    </submittedName>
</protein>
<comment type="caution">
    <text evidence="1">The sequence shown here is derived from an EMBL/GenBank/DDBJ whole genome shotgun (WGS) entry which is preliminary data.</text>
</comment>
<keyword evidence="2" id="KW-1185">Reference proteome</keyword>
<name>A0A2P7B831_9HYPH</name>
<organism evidence="1 2">
    <name type="scientific">Phyllobacterium brassicacearum</name>
    <dbReference type="NCBI Taxonomy" id="314235"/>
    <lineage>
        <taxon>Bacteria</taxon>
        <taxon>Pseudomonadati</taxon>
        <taxon>Pseudomonadota</taxon>
        <taxon>Alphaproteobacteria</taxon>
        <taxon>Hyphomicrobiales</taxon>
        <taxon>Phyllobacteriaceae</taxon>
        <taxon>Phyllobacterium</taxon>
    </lineage>
</organism>
<accession>A0A2P7B831</accession>
<dbReference type="AlphaFoldDB" id="A0A2P7B831"/>
<evidence type="ECO:0000313" key="2">
    <source>
        <dbReference type="Proteomes" id="UP000241444"/>
    </source>
</evidence>
<reference evidence="2" key="1">
    <citation type="submission" date="2017-11" db="EMBL/GenBank/DDBJ databases">
        <authorList>
            <person name="Kuznetsova I."/>
            <person name="Sazanova A."/>
            <person name="Chirak E."/>
            <person name="Safronova V."/>
            <person name="Willems A."/>
        </authorList>
    </citation>
    <scope>NUCLEOTIDE SEQUENCE [LARGE SCALE GENOMIC DNA]</scope>
    <source>
        <strain evidence="2">STM 196</strain>
    </source>
</reference>